<feature type="transmembrane region" description="Helical" evidence="6">
    <location>
        <begin position="81"/>
        <end position="100"/>
    </location>
</feature>
<dbReference type="OrthoDB" id="5363296at2"/>
<evidence type="ECO:0000256" key="5">
    <source>
        <dbReference type="ARBA" id="ARBA00023136"/>
    </source>
</evidence>
<keyword evidence="5 6" id="KW-0472">Membrane</keyword>
<dbReference type="SUPFAM" id="SSF53649">
    <property type="entry name" value="Alkaline phosphatase-like"/>
    <property type="match status" value="1"/>
</dbReference>
<feature type="transmembrane region" description="Helical" evidence="6">
    <location>
        <begin position="136"/>
        <end position="156"/>
    </location>
</feature>
<dbReference type="Gene3D" id="3.40.720.10">
    <property type="entry name" value="Alkaline Phosphatase, subunit A"/>
    <property type="match status" value="1"/>
</dbReference>
<dbReference type="AlphaFoldDB" id="A0A5C8PMR6"/>
<dbReference type="CDD" id="cd16015">
    <property type="entry name" value="LTA_synthase"/>
    <property type="match status" value="1"/>
</dbReference>
<dbReference type="InterPro" id="IPR050448">
    <property type="entry name" value="OpgB/LTA_synthase_biosynth"/>
</dbReference>
<feature type="transmembrane region" description="Helical" evidence="6">
    <location>
        <begin position="22"/>
        <end position="44"/>
    </location>
</feature>
<dbReference type="InterPro" id="IPR017850">
    <property type="entry name" value="Alkaline_phosphatase_core_sf"/>
</dbReference>
<feature type="transmembrane region" description="Helical" evidence="6">
    <location>
        <begin position="56"/>
        <end position="75"/>
    </location>
</feature>
<dbReference type="EMBL" id="VDUZ01000013">
    <property type="protein sequence ID" value="TXL75688.1"/>
    <property type="molecule type" value="Genomic_DNA"/>
</dbReference>
<feature type="transmembrane region" description="Helical" evidence="6">
    <location>
        <begin position="209"/>
        <end position="228"/>
    </location>
</feature>
<feature type="transmembrane region" description="Helical" evidence="6">
    <location>
        <begin position="168"/>
        <end position="188"/>
    </location>
</feature>
<comment type="caution">
    <text evidence="8">The sequence shown here is derived from an EMBL/GenBank/DDBJ whole genome shotgun (WGS) entry which is preliminary data.</text>
</comment>
<keyword evidence="3 6" id="KW-0812">Transmembrane</keyword>
<organism evidence="8 9">
    <name type="scientific">Vineibacter terrae</name>
    <dbReference type="NCBI Taxonomy" id="2586908"/>
    <lineage>
        <taxon>Bacteria</taxon>
        <taxon>Pseudomonadati</taxon>
        <taxon>Pseudomonadota</taxon>
        <taxon>Alphaproteobacteria</taxon>
        <taxon>Hyphomicrobiales</taxon>
        <taxon>Vineibacter</taxon>
    </lineage>
</organism>
<dbReference type="PANTHER" id="PTHR47371:SF3">
    <property type="entry name" value="PHOSPHOGLYCEROL TRANSFERASE I"/>
    <property type="match status" value="1"/>
</dbReference>
<reference evidence="8 9" key="1">
    <citation type="submission" date="2019-06" db="EMBL/GenBank/DDBJ databases">
        <title>New taxonomy in bacterial strain CC-CFT640, isolated from vineyard.</title>
        <authorList>
            <person name="Lin S.-Y."/>
            <person name="Tsai C.-F."/>
            <person name="Young C.-C."/>
        </authorList>
    </citation>
    <scope>NUCLEOTIDE SEQUENCE [LARGE SCALE GENOMIC DNA]</scope>
    <source>
        <strain evidence="8 9">CC-CFT640</strain>
    </source>
</reference>
<sequence length="523" mass="57823">MTLCRPLAMRGLRTECPWPPEAAPLLFAASFTLYLLLTLLIDALAAPRGRFAGRPLWGQLTAVLTLSLLFAVWFAVSWRPIFAAVSALITYTIIVLISDYKFRNVQEPLNFVDFALIPQIWRHPVLYQAPYLHHPAFFAGIAALLGIIVLWCRFVEPSLLPDGHVWDVAVPAGVVLAMVIGWAVAGPLPSRLTAAVHRRMMPADSTRHVRVLGLAASLAAGLVGWRHAATRSRTWPVAVPSVRPLPDGPSPVVIAVQSESFMDLRRAGLHDVKLPGLEHARSQAVAYGRVAVPVQGAWTLRSEFAFLAGCPLDEFGLDALHPYLRLAKPPRTLAHHLGDAGFATAFVHPFDLDFFNRRVAMPRLGFDRLVDEGDFAGVAREGYYVPDMALAEYALAMAAKEKQPLFCMIATMENHNPWDKDRLPGIETPVDRYVYHLRNADRMIAHLIAGIERLGRPAVLAFYGDHVPTMPELADPFPDPRTDYFVMGCRDGAWLPGQPRDCALHEMADTILDALAWACDRPA</sequence>
<accession>A0A5C8PMR6</accession>
<feature type="domain" description="Sulfatase N-terminal" evidence="7">
    <location>
        <begin position="252"/>
        <end position="481"/>
    </location>
</feature>
<proteinExistence type="predicted"/>
<evidence type="ECO:0000313" key="9">
    <source>
        <dbReference type="Proteomes" id="UP000321638"/>
    </source>
</evidence>
<evidence type="ECO:0000256" key="6">
    <source>
        <dbReference type="SAM" id="Phobius"/>
    </source>
</evidence>
<evidence type="ECO:0000313" key="8">
    <source>
        <dbReference type="EMBL" id="TXL75688.1"/>
    </source>
</evidence>
<dbReference type="PANTHER" id="PTHR47371">
    <property type="entry name" value="LIPOTEICHOIC ACID SYNTHASE"/>
    <property type="match status" value="1"/>
</dbReference>
<comment type="subcellular location">
    <subcellularLocation>
        <location evidence="1">Cell membrane</location>
        <topology evidence="1">Multi-pass membrane protein</topology>
    </subcellularLocation>
</comment>
<keyword evidence="9" id="KW-1185">Reference proteome</keyword>
<dbReference type="InterPro" id="IPR000917">
    <property type="entry name" value="Sulfatase_N"/>
</dbReference>
<evidence type="ECO:0000256" key="2">
    <source>
        <dbReference type="ARBA" id="ARBA00022475"/>
    </source>
</evidence>
<dbReference type="GO" id="GO:0005886">
    <property type="term" value="C:plasma membrane"/>
    <property type="evidence" value="ECO:0007669"/>
    <property type="project" value="UniProtKB-SubCell"/>
</dbReference>
<protein>
    <submittedName>
        <fullName evidence="8">LTA synthase family protein</fullName>
    </submittedName>
</protein>
<dbReference type="Proteomes" id="UP000321638">
    <property type="component" value="Unassembled WGS sequence"/>
</dbReference>
<keyword evidence="2" id="KW-1003">Cell membrane</keyword>
<evidence type="ECO:0000259" key="7">
    <source>
        <dbReference type="Pfam" id="PF00884"/>
    </source>
</evidence>
<gene>
    <name evidence="8" type="ORF">FHP25_13640</name>
</gene>
<name>A0A5C8PMR6_9HYPH</name>
<evidence type="ECO:0000256" key="1">
    <source>
        <dbReference type="ARBA" id="ARBA00004651"/>
    </source>
</evidence>
<evidence type="ECO:0000256" key="3">
    <source>
        <dbReference type="ARBA" id="ARBA00022692"/>
    </source>
</evidence>
<dbReference type="Pfam" id="PF00884">
    <property type="entry name" value="Sulfatase"/>
    <property type="match status" value="1"/>
</dbReference>
<keyword evidence="4 6" id="KW-1133">Transmembrane helix</keyword>
<evidence type="ECO:0000256" key="4">
    <source>
        <dbReference type="ARBA" id="ARBA00022989"/>
    </source>
</evidence>